<feature type="non-terminal residue" evidence="2">
    <location>
        <position position="124"/>
    </location>
</feature>
<dbReference type="Proteomes" id="UP000534870">
    <property type="component" value="Unassembled WGS sequence"/>
</dbReference>
<evidence type="ECO:0000313" key="2">
    <source>
        <dbReference type="EMBL" id="NVN12771.1"/>
    </source>
</evidence>
<gene>
    <name evidence="2" type="ORF">HUK84_16840</name>
</gene>
<name>A0A7Y7IYK6_9PROT</name>
<sequence>MTGNPPDPAALMRDWMAIWQSEGAALRMDREWAETMQRVARFWAEHAAPAPAPASASASAGAEKEAAGDAAAGEGARDRDAGSWTGGWPPFPAFASGADAAPWAAPAGAAPAGGGELGAILGAI</sequence>
<dbReference type="RefSeq" id="WP_246285751.1">
    <property type="nucleotide sequence ID" value="NZ_JABXXP010000578.1"/>
</dbReference>
<protein>
    <submittedName>
        <fullName evidence="2">Uncharacterized protein</fullName>
    </submittedName>
</protein>
<reference evidence="2 3" key="1">
    <citation type="submission" date="2020-06" db="EMBL/GenBank/DDBJ databases">
        <title>Description of novel acetic acid bacteria.</title>
        <authorList>
            <person name="Sombolestani A."/>
        </authorList>
    </citation>
    <scope>NUCLEOTIDE SEQUENCE [LARGE SCALE GENOMIC DNA]</scope>
    <source>
        <strain evidence="2 3">LMG 31431</strain>
    </source>
</reference>
<proteinExistence type="predicted"/>
<feature type="region of interest" description="Disordered" evidence="1">
    <location>
        <begin position="47"/>
        <end position="98"/>
    </location>
</feature>
<dbReference type="AlphaFoldDB" id="A0A7Y7IYK6"/>
<organism evidence="2 3">
    <name type="scientific">Nguyenibacter vanlangensis</name>
    <dbReference type="NCBI Taxonomy" id="1216886"/>
    <lineage>
        <taxon>Bacteria</taxon>
        <taxon>Pseudomonadati</taxon>
        <taxon>Pseudomonadota</taxon>
        <taxon>Alphaproteobacteria</taxon>
        <taxon>Acetobacterales</taxon>
        <taxon>Acetobacteraceae</taxon>
        <taxon>Nguyenibacter</taxon>
    </lineage>
</organism>
<comment type="caution">
    <text evidence="2">The sequence shown here is derived from an EMBL/GenBank/DDBJ whole genome shotgun (WGS) entry which is preliminary data.</text>
</comment>
<evidence type="ECO:0000313" key="3">
    <source>
        <dbReference type="Proteomes" id="UP000534870"/>
    </source>
</evidence>
<dbReference type="EMBL" id="JABXXP010000578">
    <property type="protein sequence ID" value="NVN12771.1"/>
    <property type="molecule type" value="Genomic_DNA"/>
</dbReference>
<accession>A0A7Y7IYK6</accession>
<evidence type="ECO:0000256" key="1">
    <source>
        <dbReference type="SAM" id="MobiDB-lite"/>
    </source>
</evidence>
<feature type="compositionally biased region" description="Low complexity" evidence="1">
    <location>
        <begin position="47"/>
        <end position="61"/>
    </location>
</feature>